<evidence type="ECO:0000313" key="1">
    <source>
        <dbReference type="EMBL" id="BAD80450.1"/>
    </source>
</evidence>
<gene>
    <name evidence="1" type="ordered locus">syc2260_c</name>
</gene>
<evidence type="ECO:0000313" key="2">
    <source>
        <dbReference type="Proteomes" id="UP000001175"/>
    </source>
</evidence>
<reference evidence="1 2" key="1">
    <citation type="journal article" date="2007" name="Photosyn. Res.">
        <title>Complete nucleotide sequence of the freshwater unicellular cyanobacterium Synechococcus elongatus PCC 6301 chromosome: gene content and organization.</title>
        <authorList>
            <person name="Sugita C."/>
            <person name="Ogata K."/>
            <person name="Shikata M."/>
            <person name="Jikuya H."/>
            <person name="Takano J."/>
            <person name="Furumichi M."/>
            <person name="Kanehisa M."/>
            <person name="Omata T."/>
            <person name="Sugiura M."/>
            <person name="Sugita M."/>
        </authorList>
    </citation>
    <scope>NUCLEOTIDE SEQUENCE [LARGE SCALE GENOMIC DNA]</scope>
    <source>
        <strain evidence="2">ATCC 27144 / PCC 6301 / SAUG 1402/1</strain>
    </source>
</reference>
<protein>
    <submittedName>
        <fullName evidence="1">Uncharacterized protein</fullName>
    </submittedName>
</protein>
<name>A0A0H3K4X1_SYNP6</name>
<dbReference type="KEGG" id="syc:syc2260_c"/>
<dbReference type="Proteomes" id="UP000001175">
    <property type="component" value="Chromosome"/>
</dbReference>
<dbReference type="EMBL" id="AP008231">
    <property type="protein sequence ID" value="BAD80450.1"/>
    <property type="molecule type" value="Genomic_DNA"/>
</dbReference>
<sequence>MTDAFDRLKKRSRTPIAREGSLTTGPELSDRPLQLLPREFETFCDRYAVHAGDVIEAALDLVLLDPDLQQRLLQRLRQGNGSDRVWLGTACPRSWQQQLQQQAQDQGLSEADLLQEAIAQRLDLVLGQTTLREEVTLLRQELDQLKRKLHGW</sequence>
<dbReference type="RefSeq" id="WP_011244570.1">
    <property type="nucleotide sequence ID" value="NC_006576.1"/>
</dbReference>
<accession>A0A0H3K4X1</accession>
<dbReference type="GeneID" id="72430705"/>
<proteinExistence type="predicted"/>
<organism evidence="1 2">
    <name type="scientific">Synechococcus sp. (strain ATCC 27144 / PCC 6301 / SAUG 1402/1)</name>
    <name type="common">Anacystis nidulans</name>
    <dbReference type="NCBI Taxonomy" id="269084"/>
    <lineage>
        <taxon>Bacteria</taxon>
        <taxon>Bacillati</taxon>
        <taxon>Cyanobacteriota</taxon>
        <taxon>Cyanophyceae</taxon>
        <taxon>Synechococcales</taxon>
        <taxon>Synechococcaceae</taxon>
        <taxon>Synechococcus</taxon>
    </lineage>
</organism>
<dbReference type="AlphaFoldDB" id="A0A0H3K4X1"/>